<dbReference type="Proteomes" id="UP000823936">
    <property type="component" value="Unassembled WGS sequence"/>
</dbReference>
<dbReference type="SUPFAM" id="SSF63411">
    <property type="entry name" value="LuxS/MPP-like metallohydrolase"/>
    <property type="match status" value="4"/>
</dbReference>
<evidence type="ECO:0000313" key="2">
    <source>
        <dbReference type="EMBL" id="HIV98529.1"/>
    </source>
</evidence>
<dbReference type="InterPro" id="IPR055130">
    <property type="entry name" value="PreP_C"/>
</dbReference>
<dbReference type="GO" id="GO:0006508">
    <property type="term" value="P:proteolysis"/>
    <property type="evidence" value="ECO:0007669"/>
    <property type="project" value="InterPro"/>
</dbReference>
<dbReference type="InterPro" id="IPR011765">
    <property type="entry name" value="Pept_M16_N"/>
</dbReference>
<evidence type="ECO:0000259" key="1">
    <source>
        <dbReference type="SMART" id="SM01264"/>
    </source>
</evidence>
<reference evidence="2" key="1">
    <citation type="journal article" date="2021" name="PeerJ">
        <title>Extensive microbial diversity within the chicken gut microbiome revealed by metagenomics and culture.</title>
        <authorList>
            <person name="Gilroy R."/>
            <person name="Ravi A."/>
            <person name="Getino M."/>
            <person name="Pursley I."/>
            <person name="Horton D.L."/>
            <person name="Alikhan N.F."/>
            <person name="Baker D."/>
            <person name="Gharbi K."/>
            <person name="Hall N."/>
            <person name="Watson M."/>
            <person name="Adriaenssens E.M."/>
            <person name="Foster-Nyarko E."/>
            <person name="Jarju S."/>
            <person name="Secka A."/>
            <person name="Antonio M."/>
            <person name="Oren A."/>
            <person name="Chaudhuri R.R."/>
            <person name="La Ragione R."/>
            <person name="Hildebrand F."/>
            <person name="Pallen M.J."/>
        </authorList>
    </citation>
    <scope>NUCLEOTIDE SEQUENCE</scope>
    <source>
        <strain evidence="2">Gambia11-129</strain>
    </source>
</reference>
<protein>
    <submittedName>
        <fullName evidence="2">Insulinase family protein</fullName>
    </submittedName>
</protein>
<dbReference type="InterPro" id="IPR007863">
    <property type="entry name" value="Peptidase_M16_C"/>
</dbReference>
<evidence type="ECO:0000313" key="3">
    <source>
        <dbReference type="Proteomes" id="UP000823936"/>
    </source>
</evidence>
<accession>A0A9D1PTC7</accession>
<dbReference type="Pfam" id="PF22516">
    <property type="entry name" value="PreP_C"/>
    <property type="match status" value="1"/>
</dbReference>
<dbReference type="AlphaFoldDB" id="A0A9D1PTC7"/>
<dbReference type="GO" id="GO:0046872">
    <property type="term" value="F:metal ion binding"/>
    <property type="evidence" value="ECO:0007669"/>
    <property type="project" value="InterPro"/>
</dbReference>
<dbReference type="InterPro" id="IPR011249">
    <property type="entry name" value="Metalloenz_LuxS/M16"/>
</dbReference>
<organism evidence="2 3">
    <name type="scientific">Candidatus Ornithospirochaeta avicola</name>
    <dbReference type="NCBI Taxonomy" id="2840896"/>
    <lineage>
        <taxon>Bacteria</taxon>
        <taxon>Pseudomonadati</taxon>
        <taxon>Spirochaetota</taxon>
        <taxon>Spirochaetia</taxon>
        <taxon>Spirochaetales</taxon>
        <taxon>Spirochaetaceae</taxon>
        <taxon>Spirochaetaceae incertae sedis</taxon>
        <taxon>Candidatus Ornithospirochaeta</taxon>
    </lineage>
</organism>
<dbReference type="PANTHER" id="PTHR43016:SF13">
    <property type="entry name" value="PRESEQUENCE PROTEASE, MITOCHONDRIAL"/>
    <property type="match status" value="1"/>
</dbReference>
<dbReference type="Pfam" id="PF00675">
    <property type="entry name" value="Peptidase_M16"/>
    <property type="match status" value="1"/>
</dbReference>
<dbReference type="Pfam" id="PF05193">
    <property type="entry name" value="Peptidase_M16_C"/>
    <property type="match status" value="1"/>
</dbReference>
<sequence length="948" mass="107640">MDKKHDFTLCGSKKSRSFDGECLLYRHEKSGFEVFHVKNKDPEAFFSYVVYTPPFDDSGVFHIIEHTVLSGSRKYRLKDPFTELLKSGCSTFANAMTGVDRTYYLASSPVKKDFLNFFDVYTDAVFNPLLRKEAFMSEACHVAEKDGEFSFEGVVYSEMLGSATQHESVISTSSQRSLFPDTAYSYESGGDPVAITHLKWEEYKKTYAKYYSPSNMHLFLWGDFETDEILCRLESYLTDAEPGDEIERYVNLPPFDAPRKVHSSSMLAEGLDEEKCSILLSWRLNPSSDAVYGMMLSILVDILLGSPGCPLYMRIKESDIGEDLSSESGMSSDFSHYTFSCGFSGAREEDEIKAEAFILSALEEIADTPLGEMQVEAALRRYEFSLKEIPGGIPDGMRALFKIDRAFAYNKNVFDYTEPFDDFEKIRAEYRKNPLLFNEFIKKEILNNSTRVLSVVKMSKDAEADLESKLARSLEEESALYCREDEELLEAYKREEDDDEALSSFPTLSSFDVKEKEFEKNPGKEKDSLTLVTLHTAGVIYFDLAVDVSDFSDRQKQYLNIYSRLLTMCSLPEMPLEEVSTKIRFLTGSFAPYVDSASDIEKKEDKCYFMLRAKFLSNTVEEGAAFIARLLLEGNIKENEVRNAVTDIKTDFLSGVIQNAHTYAMSLAESHLSASLHNAEIISGITFWKDISGIENYSVLSEEIRMIRNLIENRERFHLQVCCEKEDEEICLIAASSFLSHFSSFGWKRKNKDGFKPYFSHETYLIPSPVAFLSSAFSPDFDSLRQKNAARFFLSVLSSTALWTYIRAKGGAYGAGAFMDIAENAVVYYSYRDPRIDESFSDFIEATKAFDMTLSELDGAKIQARSRDLKPLSPAQKAQIYLSRRLYGITDSYRKMNRKAMEEVTLLDIRKAKDAILSALPYAEKAILSSSSLLKEKSQAGEYKTLPF</sequence>
<dbReference type="Gene3D" id="3.30.830.10">
    <property type="entry name" value="Metalloenzyme, LuxS/M16 peptidase-like"/>
    <property type="match status" value="4"/>
</dbReference>
<name>A0A9D1PTC7_9SPIO</name>
<dbReference type="SMART" id="SM01264">
    <property type="entry name" value="M16C_associated"/>
    <property type="match status" value="1"/>
</dbReference>
<feature type="domain" description="Peptidase M16C associated" evidence="1">
    <location>
        <begin position="452"/>
        <end position="694"/>
    </location>
</feature>
<dbReference type="InterPro" id="IPR013578">
    <property type="entry name" value="Peptidase_M16C_assoc"/>
</dbReference>
<gene>
    <name evidence="2" type="ORF">IAB12_01965</name>
</gene>
<dbReference type="PANTHER" id="PTHR43016">
    <property type="entry name" value="PRESEQUENCE PROTEASE"/>
    <property type="match status" value="1"/>
</dbReference>
<dbReference type="EMBL" id="DXHU01000006">
    <property type="protein sequence ID" value="HIV98529.1"/>
    <property type="molecule type" value="Genomic_DNA"/>
</dbReference>
<dbReference type="Pfam" id="PF08367">
    <property type="entry name" value="M16C_assoc"/>
    <property type="match status" value="1"/>
</dbReference>
<proteinExistence type="predicted"/>
<comment type="caution">
    <text evidence="2">The sequence shown here is derived from an EMBL/GenBank/DDBJ whole genome shotgun (WGS) entry which is preliminary data.</text>
</comment>
<reference evidence="2" key="2">
    <citation type="submission" date="2021-04" db="EMBL/GenBank/DDBJ databases">
        <authorList>
            <person name="Gilroy R."/>
        </authorList>
    </citation>
    <scope>NUCLEOTIDE SEQUENCE</scope>
    <source>
        <strain evidence="2">Gambia11-129</strain>
    </source>
</reference>